<evidence type="ECO:0000313" key="2">
    <source>
        <dbReference type="Proteomes" id="UP001595191"/>
    </source>
</evidence>
<proteinExistence type="predicted"/>
<reference evidence="1" key="1">
    <citation type="submission" date="2024-09" db="EMBL/GenBank/DDBJ databases">
        <authorList>
            <person name="Liu J."/>
        </authorList>
    </citation>
    <scope>NUCLEOTIDE SEQUENCE</scope>
    <source>
        <strain evidence="1">NBU2967</strain>
    </source>
</reference>
<sequence>MSEQFIALKRSYPEFNVKLLKDSVICTGLIRPTSRSVNYSFKLKYRIGKRPKVNILNPELKRNFNNDKIPHVYPLNELCLYYPKYQEFNSKMLISDCIIPWTILWLYHYENWHITGEWKGGGIHPNSSGIRKKAS</sequence>
<dbReference type="Proteomes" id="UP001595191">
    <property type="component" value="Unassembled WGS sequence"/>
</dbReference>
<keyword evidence="2" id="KW-1185">Reference proteome</keyword>
<protein>
    <submittedName>
        <fullName evidence="1">Uncharacterized protein</fullName>
    </submittedName>
</protein>
<name>A0ACC7LJH1_9FLAO</name>
<evidence type="ECO:0000313" key="1">
    <source>
        <dbReference type="EMBL" id="MFH6603903.1"/>
    </source>
</evidence>
<organism evidence="1 2">
    <name type="scientific">Meishania litoralis</name>
    <dbReference type="NCBI Taxonomy" id="3434685"/>
    <lineage>
        <taxon>Bacteria</taxon>
        <taxon>Pseudomonadati</taxon>
        <taxon>Bacteroidota</taxon>
        <taxon>Flavobacteriia</taxon>
        <taxon>Flavobacteriales</taxon>
        <taxon>Flavobacteriaceae</taxon>
        <taxon>Meishania</taxon>
    </lineage>
</organism>
<comment type="caution">
    <text evidence="1">The sequence shown here is derived from an EMBL/GenBank/DDBJ whole genome shotgun (WGS) entry which is preliminary data.</text>
</comment>
<gene>
    <name evidence="1" type="ORF">ACEZ3G_10480</name>
</gene>
<accession>A0ACC7LJH1</accession>
<dbReference type="EMBL" id="JBHFPV010000002">
    <property type="protein sequence ID" value="MFH6603903.1"/>
    <property type="molecule type" value="Genomic_DNA"/>
</dbReference>